<accession>A0A3S3U9D8</accession>
<dbReference type="RefSeq" id="WP_128490746.1">
    <property type="nucleotide sequence ID" value="NZ_JBHLXB010000073.1"/>
</dbReference>
<keyword evidence="4" id="KW-1185">Reference proteome</keyword>
<comment type="caution">
    <text evidence="3">The sequence shown here is derived from an EMBL/GenBank/DDBJ whole genome shotgun (WGS) entry which is preliminary data.</text>
</comment>
<gene>
    <name evidence="3" type="ORF">EP867_17475</name>
</gene>
<dbReference type="EMBL" id="SBLC01000050">
    <property type="protein sequence ID" value="RWY37340.1"/>
    <property type="molecule type" value="Genomic_DNA"/>
</dbReference>
<protein>
    <submittedName>
        <fullName evidence="3">Uncharacterized protein</fullName>
    </submittedName>
</protein>
<proteinExistence type="predicted"/>
<evidence type="ECO:0000313" key="4">
    <source>
        <dbReference type="Proteomes" id="UP000287168"/>
    </source>
</evidence>
<reference evidence="3 4" key="1">
    <citation type="journal article" date="2015" name="Int. J. Syst. Evol. Microbiol.">
        <title>Gemmobacter intermedius sp. nov., isolated from a white stork (Ciconia ciconia).</title>
        <authorList>
            <person name="Kampfer P."/>
            <person name="Jerzak L."/>
            <person name="Wilharm G."/>
            <person name="Golke J."/>
            <person name="Busse H.J."/>
            <person name="Glaeser S.P."/>
        </authorList>
    </citation>
    <scope>NUCLEOTIDE SEQUENCE [LARGE SCALE GENOMIC DNA]</scope>
    <source>
        <strain evidence="3 4">119/4</strain>
    </source>
</reference>
<keyword evidence="2" id="KW-0472">Membrane</keyword>
<keyword evidence="2" id="KW-0812">Transmembrane</keyword>
<feature type="region of interest" description="Disordered" evidence="1">
    <location>
        <begin position="1"/>
        <end position="21"/>
    </location>
</feature>
<evidence type="ECO:0000256" key="2">
    <source>
        <dbReference type="SAM" id="Phobius"/>
    </source>
</evidence>
<dbReference type="AlphaFoldDB" id="A0A3S3U9D8"/>
<keyword evidence="2" id="KW-1133">Transmembrane helix</keyword>
<evidence type="ECO:0000256" key="1">
    <source>
        <dbReference type="SAM" id="MobiDB-lite"/>
    </source>
</evidence>
<name>A0A3S3U9D8_9RHOB</name>
<feature type="transmembrane region" description="Helical" evidence="2">
    <location>
        <begin position="52"/>
        <end position="72"/>
    </location>
</feature>
<sequence length="76" mass="9104">MSRKSTYPGCSDFRSHLSDQPPHAKPFIHLRRFLKFERDYKRSRLRLTAMELAVYLILGLVLLMAWTIYPIFARLY</sequence>
<organism evidence="3 4">
    <name type="scientific">Falsigemmobacter intermedius</name>
    <dbReference type="NCBI Taxonomy" id="1553448"/>
    <lineage>
        <taxon>Bacteria</taxon>
        <taxon>Pseudomonadati</taxon>
        <taxon>Pseudomonadota</taxon>
        <taxon>Alphaproteobacteria</taxon>
        <taxon>Rhodobacterales</taxon>
        <taxon>Paracoccaceae</taxon>
        <taxon>Falsigemmobacter</taxon>
    </lineage>
</organism>
<dbReference type="Proteomes" id="UP000287168">
    <property type="component" value="Unassembled WGS sequence"/>
</dbReference>
<evidence type="ECO:0000313" key="3">
    <source>
        <dbReference type="EMBL" id="RWY37340.1"/>
    </source>
</evidence>